<protein>
    <submittedName>
        <fullName evidence="2">Uncharacterized protein</fullName>
    </submittedName>
</protein>
<dbReference type="InterPro" id="IPR044053">
    <property type="entry name" value="AsaB-like"/>
</dbReference>
<evidence type="ECO:0000256" key="1">
    <source>
        <dbReference type="ARBA" id="ARBA00023604"/>
    </source>
</evidence>
<evidence type="ECO:0000313" key="2">
    <source>
        <dbReference type="EMBL" id="KIJ58345.1"/>
    </source>
</evidence>
<sequence>MSTDTVPAKLLYFAPPLDGSRPYITINADPSTGERGRNWVAEEHTVSIENIRGKESGYTLDTSGFQFVKNEAKHAKFVDDDDIKAEYYPESVKLLKEVTGASRVVLFDHTVRRHRPGDKDTDATKRQPVAQVHVDQTPESATTRVHRHLPSTEAPSLVQKRFQIINLWRPISH</sequence>
<dbReference type="PANTHER" id="PTHR34598">
    <property type="entry name" value="BLL6449 PROTEIN"/>
    <property type="match status" value="1"/>
</dbReference>
<feature type="non-terminal residue" evidence="2">
    <location>
        <position position="1"/>
    </location>
</feature>
<proteinExistence type="inferred from homology"/>
<accession>A0A0C9VL73</accession>
<name>A0A0C9VL73_9AGAM</name>
<dbReference type="HOGENOM" id="CLU_1450987_0_0_1"/>
<dbReference type="Proteomes" id="UP000053820">
    <property type="component" value="Unassembled WGS sequence"/>
</dbReference>
<dbReference type="PANTHER" id="PTHR34598:SF3">
    <property type="entry name" value="OXIDOREDUCTASE AN1597"/>
    <property type="match status" value="1"/>
</dbReference>
<comment type="similarity">
    <text evidence="1">Belongs to the asaB hydroxylase/desaturase family.</text>
</comment>
<reference evidence="2 3" key="1">
    <citation type="submission" date="2014-04" db="EMBL/GenBank/DDBJ databases">
        <title>Evolutionary Origins and Diversification of the Mycorrhizal Mutualists.</title>
        <authorList>
            <consortium name="DOE Joint Genome Institute"/>
            <consortium name="Mycorrhizal Genomics Consortium"/>
            <person name="Kohler A."/>
            <person name="Kuo A."/>
            <person name="Nagy L.G."/>
            <person name="Floudas D."/>
            <person name="Copeland A."/>
            <person name="Barry K.W."/>
            <person name="Cichocki N."/>
            <person name="Veneault-Fourrey C."/>
            <person name="LaButti K."/>
            <person name="Lindquist E.A."/>
            <person name="Lipzen A."/>
            <person name="Lundell T."/>
            <person name="Morin E."/>
            <person name="Murat C."/>
            <person name="Riley R."/>
            <person name="Ohm R."/>
            <person name="Sun H."/>
            <person name="Tunlid A."/>
            <person name="Henrissat B."/>
            <person name="Grigoriev I.V."/>
            <person name="Hibbett D.S."/>
            <person name="Martin F."/>
        </authorList>
    </citation>
    <scope>NUCLEOTIDE SEQUENCE [LARGE SCALE GENOMIC DNA]</scope>
    <source>
        <strain evidence="2 3">MD-312</strain>
    </source>
</reference>
<evidence type="ECO:0000313" key="3">
    <source>
        <dbReference type="Proteomes" id="UP000053820"/>
    </source>
</evidence>
<dbReference type="OrthoDB" id="412788at2759"/>
<dbReference type="GO" id="GO:0016491">
    <property type="term" value="F:oxidoreductase activity"/>
    <property type="evidence" value="ECO:0007669"/>
    <property type="project" value="InterPro"/>
</dbReference>
<dbReference type="AlphaFoldDB" id="A0A0C9VL73"/>
<keyword evidence="3" id="KW-1185">Reference proteome</keyword>
<gene>
    <name evidence="2" type="ORF">HYDPIDRAFT_163373</name>
</gene>
<dbReference type="NCBIfam" id="NF041278">
    <property type="entry name" value="CmcJ_NvfI_EfuI"/>
    <property type="match status" value="1"/>
</dbReference>
<dbReference type="EMBL" id="KN839950">
    <property type="protein sequence ID" value="KIJ58345.1"/>
    <property type="molecule type" value="Genomic_DNA"/>
</dbReference>
<organism evidence="2 3">
    <name type="scientific">Hydnomerulius pinastri MD-312</name>
    <dbReference type="NCBI Taxonomy" id="994086"/>
    <lineage>
        <taxon>Eukaryota</taxon>
        <taxon>Fungi</taxon>
        <taxon>Dikarya</taxon>
        <taxon>Basidiomycota</taxon>
        <taxon>Agaricomycotina</taxon>
        <taxon>Agaricomycetes</taxon>
        <taxon>Agaricomycetidae</taxon>
        <taxon>Boletales</taxon>
        <taxon>Boletales incertae sedis</taxon>
        <taxon>Leucogyrophana</taxon>
    </lineage>
</organism>